<name>A0A1M6NDC9_9FLAO</name>
<dbReference type="RefSeq" id="WP_073221598.1">
    <property type="nucleotide sequence ID" value="NZ_FNNS01000032.1"/>
</dbReference>
<feature type="signal peptide" evidence="1">
    <location>
        <begin position="1"/>
        <end position="20"/>
    </location>
</feature>
<keyword evidence="3" id="KW-1185">Reference proteome</keyword>
<evidence type="ECO:0000256" key="1">
    <source>
        <dbReference type="SAM" id="SignalP"/>
    </source>
</evidence>
<dbReference type="Proteomes" id="UP000184172">
    <property type="component" value="Unassembled WGS sequence"/>
</dbReference>
<protein>
    <recommendedName>
        <fullName evidence="4">Tissue inhibitor of metalloproteinase</fullName>
    </recommendedName>
</protein>
<dbReference type="STRING" id="797419.SAMN05216556_1329"/>
<gene>
    <name evidence="2" type="ORF">SAMN04487908_13322</name>
</gene>
<feature type="chain" id="PRO_5009919721" description="Tissue inhibitor of metalloproteinase" evidence="1">
    <location>
        <begin position="21"/>
        <end position="150"/>
    </location>
</feature>
<dbReference type="EMBL" id="FQYV01000033">
    <property type="protein sequence ID" value="SHJ93624.1"/>
    <property type="molecule type" value="Genomic_DNA"/>
</dbReference>
<evidence type="ECO:0008006" key="4">
    <source>
        <dbReference type="Google" id="ProtNLM"/>
    </source>
</evidence>
<keyword evidence="1" id="KW-0732">Signal</keyword>
<accession>A0A1M6NDC9</accession>
<reference evidence="3" key="1">
    <citation type="submission" date="2016-11" db="EMBL/GenBank/DDBJ databases">
        <authorList>
            <person name="Varghese N."/>
            <person name="Submissions S."/>
        </authorList>
    </citation>
    <scope>NUCLEOTIDE SEQUENCE [LARGE SCALE GENOMIC DNA]</scope>
    <source>
        <strain evidence="3">DSM 26349</strain>
    </source>
</reference>
<organism evidence="2 3">
    <name type="scientific">Aequorivita viscosa</name>
    <dbReference type="NCBI Taxonomy" id="797419"/>
    <lineage>
        <taxon>Bacteria</taxon>
        <taxon>Pseudomonadati</taxon>
        <taxon>Bacteroidota</taxon>
        <taxon>Flavobacteriia</taxon>
        <taxon>Flavobacteriales</taxon>
        <taxon>Flavobacteriaceae</taxon>
        <taxon>Aequorivita</taxon>
    </lineage>
</organism>
<sequence>MKKKYLLLIFMLMVCFFGQSQNPEKLCVCFFQGNDYIDIKIQNRDSTYTYFKVVREGFETEEAREIAFKQYRSNLFDLPPNFYLTFIAVERPIKFDSIDEINCAATISLNEYRKNSYKRPVGTHSSLFVFIQENTDKTFLKWNVLMESIE</sequence>
<proteinExistence type="predicted"/>
<evidence type="ECO:0000313" key="3">
    <source>
        <dbReference type="Proteomes" id="UP000184172"/>
    </source>
</evidence>
<dbReference type="AlphaFoldDB" id="A0A1M6NDC9"/>
<evidence type="ECO:0000313" key="2">
    <source>
        <dbReference type="EMBL" id="SHJ93624.1"/>
    </source>
</evidence>